<gene>
    <name evidence="4" type="primary">dacB</name>
    <name evidence="4" type="ORF">ACFQ4E_17860</name>
</gene>
<name>A0ABW3ZMB4_9RHOB</name>
<proteinExistence type="inferred from homology"/>
<dbReference type="PRINTS" id="PR00922">
    <property type="entry name" value="DADACBPTASE3"/>
</dbReference>
<feature type="chain" id="PRO_5046636586" evidence="3">
    <location>
        <begin position="25"/>
        <end position="496"/>
    </location>
</feature>
<feature type="signal peptide" evidence="3">
    <location>
        <begin position="1"/>
        <end position="24"/>
    </location>
</feature>
<keyword evidence="5" id="KW-1185">Reference proteome</keyword>
<dbReference type="InterPro" id="IPR000667">
    <property type="entry name" value="Peptidase_S13"/>
</dbReference>
<evidence type="ECO:0000256" key="1">
    <source>
        <dbReference type="ARBA" id="ARBA00006096"/>
    </source>
</evidence>
<dbReference type="InterPro" id="IPR006311">
    <property type="entry name" value="TAT_signal"/>
</dbReference>
<dbReference type="EMBL" id="JBHTMU010000044">
    <property type="protein sequence ID" value="MFD1344301.1"/>
    <property type="molecule type" value="Genomic_DNA"/>
</dbReference>
<evidence type="ECO:0000313" key="4">
    <source>
        <dbReference type="EMBL" id="MFD1344301.1"/>
    </source>
</evidence>
<keyword evidence="4" id="KW-0121">Carboxypeptidase</keyword>
<evidence type="ECO:0000313" key="5">
    <source>
        <dbReference type="Proteomes" id="UP001597135"/>
    </source>
</evidence>
<protein>
    <submittedName>
        <fullName evidence="4">D-alanyl-D-alanine carboxypeptidase/D-alanyl-D-alanine-endopeptidase</fullName>
        <ecNumber evidence="4">3.4.16.4</ecNumber>
    </submittedName>
</protein>
<dbReference type="Proteomes" id="UP001597135">
    <property type="component" value="Unassembled WGS sequence"/>
</dbReference>
<sequence>MSVSFSRRAALAALAASVAAPAFAGAPASSLFPRARGERPAPPALPEGGALVERARIPGATGFAVADAATGEMLESHAETTALPPASVAKALTAGYALEFLGRDHRFETRLLTTGTLSEGVLTGDLILAGGGDPTLDTDAVAELARRLKAAGVSQVTGALHVWGGALPRLKTIDPEQPDHVGYSPAVSGLNLNYNRVHFEWRRSGSEYTTSLEARSETLRPAVRMARMRIEDRSLPVYTYADRAGRDDWTVARGQLGKGGARWLPVRKPELYAGEVFQSLAGAQGIKMGAPEVIETLPEGAEELAKIESRPLAKIVNEMLLYSTNLTAEVLGLSATVKRSISCETLADSAQALNLWANSVLGTRAVALADHSGLGDDSRVSAADMVRALIAMRERVDLAPLLKRIKTGEPPKGVPSVPVTVRAKTGTLNFVSGLGGFETLPDGRVLAFAIFSGDLDRRAGIPRAQRERPDGARGWASRARSLQKDLLALWGARYSA</sequence>
<dbReference type="PANTHER" id="PTHR30023">
    <property type="entry name" value="D-ALANYL-D-ALANINE CARBOXYPEPTIDASE"/>
    <property type="match status" value="1"/>
</dbReference>
<dbReference type="InterPro" id="IPR012338">
    <property type="entry name" value="Beta-lactam/transpept-like"/>
</dbReference>
<organism evidence="4 5">
    <name type="scientific">Litorisediminicola beolgyonensis</name>
    <dbReference type="NCBI Taxonomy" id="1173614"/>
    <lineage>
        <taxon>Bacteria</taxon>
        <taxon>Pseudomonadati</taxon>
        <taxon>Pseudomonadota</taxon>
        <taxon>Alphaproteobacteria</taxon>
        <taxon>Rhodobacterales</taxon>
        <taxon>Paracoccaceae</taxon>
        <taxon>Litorisediminicola</taxon>
    </lineage>
</organism>
<evidence type="ECO:0000256" key="3">
    <source>
        <dbReference type="SAM" id="SignalP"/>
    </source>
</evidence>
<dbReference type="PANTHER" id="PTHR30023:SF0">
    <property type="entry name" value="PENICILLIN-SENSITIVE CARBOXYPEPTIDASE A"/>
    <property type="match status" value="1"/>
</dbReference>
<dbReference type="PROSITE" id="PS51318">
    <property type="entry name" value="TAT"/>
    <property type="match status" value="1"/>
</dbReference>
<accession>A0ABW3ZMB4</accession>
<keyword evidence="3" id="KW-0732">Signal</keyword>
<evidence type="ECO:0000256" key="2">
    <source>
        <dbReference type="ARBA" id="ARBA00022801"/>
    </source>
</evidence>
<keyword evidence="4" id="KW-0645">Protease</keyword>
<dbReference type="EC" id="3.4.16.4" evidence="4"/>
<comment type="similarity">
    <text evidence="1">Belongs to the peptidase S13 family.</text>
</comment>
<reference evidence="5" key="1">
    <citation type="journal article" date="2019" name="Int. J. Syst. Evol. Microbiol.">
        <title>The Global Catalogue of Microorganisms (GCM) 10K type strain sequencing project: providing services to taxonomists for standard genome sequencing and annotation.</title>
        <authorList>
            <consortium name="The Broad Institute Genomics Platform"/>
            <consortium name="The Broad Institute Genome Sequencing Center for Infectious Disease"/>
            <person name="Wu L."/>
            <person name="Ma J."/>
        </authorList>
    </citation>
    <scope>NUCLEOTIDE SEQUENCE [LARGE SCALE GENOMIC DNA]</scope>
    <source>
        <strain evidence="5">CCUG 62953</strain>
    </source>
</reference>
<dbReference type="Pfam" id="PF02113">
    <property type="entry name" value="Peptidase_S13"/>
    <property type="match status" value="1"/>
</dbReference>
<dbReference type="GO" id="GO:0009002">
    <property type="term" value="F:serine-type D-Ala-D-Ala carboxypeptidase activity"/>
    <property type="evidence" value="ECO:0007669"/>
    <property type="project" value="UniProtKB-EC"/>
</dbReference>
<dbReference type="Gene3D" id="3.40.710.10">
    <property type="entry name" value="DD-peptidase/beta-lactamase superfamily"/>
    <property type="match status" value="1"/>
</dbReference>
<dbReference type="SUPFAM" id="SSF56601">
    <property type="entry name" value="beta-lactamase/transpeptidase-like"/>
    <property type="match status" value="1"/>
</dbReference>
<dbReference type="NCBIfam" id="TIGR00666">
    <property type="entry name" value="PBP4"/>
    <property type="match status" value="1"/>
</dbReference>
<comment type="caution">
    <text evidence="4">The sequence shown here is derived from an EMBL/GenBank/DDBJ whole genome shotgun (WGS) entry which is preliminary data.</text>
</comment>
<dbReference type="Gene3D" id="3.50.80.20">
    <property type="entry name" value="D-Ala-D-Ala carboxypeptidase C, peptidase S13"/>
    <property type="match status" value="1"/>
</dbReference>
<keyword evidence="2 4" id="KW-0378">Hydrolase</keyword>
<dbReference type="RefSeq" id="WP_386805886.1">
    <property type="nucleotide sequence ID" value="NZ_JBHTMU010000044.1"/>
</dbReference>